<dbReference type="InterPro" id="IPR036388">
    <property type="entry name" value="WH-like_DNA-bd_sf"/>
</dbReference>
<dbReference type="SUPFAM" id="SSF46785">
    <property type="entry name" value="Winged helix' DNA-binding domain"/>
    <property type="match status" value="1"/>
</dbReference>
<dbReference type="RefSeq" id="WP_088605394.1">
    <property type="nucleotide sequence ID" value="NZ_NJIH01000013.1"/>
</dbReference>
<dbReference type="EMBL" id="NJIH01000013">
    <property type="protein sequence ID" value="OWT55207.1"/>
    <property type="molecule type" value="Genomic_DNA"/>
</dbReference>
<organism evidence="7 8">
    <name type="scientific">Candidimonas nitroreducens</name>
    <dbReference type="NCBI Taxonomy" id="683354"/>
    <lineage>
        <taxon>Bacteria</taxon>
        <taxon>Pseudomonadati</taxon>
        <taxon>Pseudomonadota</taxon>
        <taxon>Betaproteobacteria</taxon>
        <taxon>Burkholderiales</taxon>
        <taxon>Alcaligenaceae</taxon>
        <taxon>Candidimonas</taxon>
    </lineage>
</organism>
<dbReference type="PANTHER" id="PTHR30136:SF33">
    <property type="entry name" value="TRANSCRIPTIONAL REGULATORY PROTEIN"/>
    <property type="match status" value="1"/>
</dbReference>
<keyword evidence="8" id="KW-1185">Reference proteome</keyword>
<dbReference type="GO" id="GO:0003700">
    <property type="term" value="F:DNA-binding transcription factor activity"/>
    <property type="evidence" value="ECO:0007669"/>
    <property type="project" value="TreeGrafter"/>
</dbReference>
<dbReference type="PANTHER" id="PTHR30136">
    <property type="entry name" value="HELIX-TURN-HELIX TRANSCRIPTIONAL REGULATOR, ICLR FAMILY"/>
    <property type="match status" value="1"/>
</dbReference>
<dbReference type="GO" id="GO:0003677">
    <property type="term" value="F:DNA binding"/>
    <property type="evidence" value="ECO:0007669"/>
    <property type="project" value="UniProtKB-KW"/>
</dbReference>
<dbReference type="InterPro" id="IPR036390">
    <property type="entry name" value="WH_DNA-bd_sf"/>
</dbReference>
<dbReference type="OrthoDB" id="5401369at2"/>
<feature type="domain" description="IclR-ED" evidence="6">
    <location>
        <begin position="81"/>
        <end position="264"/>
    </location>
</feature>
<sequence>MNRWKALTPEAADPQFASTAAQGIDVLGAFRPGEPSLRNRDIAERTGIPRPTVARLAATLIRLGYLRRDPAQKGRYLLGFGLLTLAHPLLASMQIRQMARPLLTQLAREINGAASLVIRDGIDMLYVETARANESLRAHPDIGSTLPMLATAAGRAWLSGASAREREDVLNSLRVKAPEQYAGSIKGAQRALRDFGRLGYCGSDREWRAHSYGFAVPMRQPVNSQLFVFNCGLPAEAGSFQDLARAVPPRLAALVRGLEEMLGLGRDNRHASHG</sequence>
<accession>A0A225M1K3</accession>
<dbReference type="GO" id="GO:0045892">
    <property type="term" value="P:negative regulation of DNA-templated transcription"/>
    <property type="evidence" value="ECO:0007669"/>
    <property type="project" value="TreeGrafter"/>
</dbReference>
<evidence type="ECO:0000259" key="6">
    <source>
        <dbReference type="PROSITE" id="PS51078"/>
    </source>
</evidence>
<dbReference type="PROSITE" id="PS51078">
    <property type="entry name" value="ICLR_ED"/>
    <property type="match status" value="1"/>
</dbReference>
<dbReference type="InterPro" id="IPR005471">
    <property type="entry name" value="Tscrpt_reg_IclR_N"/>
</dbReference>
<keyword evidence="2" id="KW-0238">DNA-binding</keyword>
<evidence type="ECO:0000259" key="5">
    <source>
        <dbReference type="PROSITE" id="PS51077"/>
    </source>
</evidence>
<dbReference type="Gene3D" id="1.10.10.10">
    <property type="entry name" value="Winged helix-like DNA-binding domain superfamily/Winged helix DNA-binding domain"/>
    <property type="match status" value="1"/>
</dbReference>
<comment type="caution">
    <text evidence="7">The sequence shown here is derived from an EMBL/GenBank/DDBJ whole genome shotgun (WGS) entry which is preliminary data.</text>
</comment>
<dbReference type="Pfam" id="PF09339">
    <property type="entry name" value="HTH_IclR"/>
    <property type="match status" value="1"/>
</dbReference>
<dbReference type="InterPro" id="IPR050707">
    <property type="entry name" value="HTH_MetabolicPath_Reg"/>
</dbReference>
<proteinExistence type="predicted"/>
<evidence type="ECO:0000313" key="7">
    <source>
        <dbReference type="EMBL" id="OWT55207.1"/>
    </source>
</evidence>
<evidence type="ECO:0000313" key="8">
    <source>
        <dbReference type="Proteomes" id="UP000214603"/>
    </source>
</evidence>
<keyword evidence="4" id="KW-0812">Transmembrane</keyword>
<reference evidence="8" key="1">
    <citation type="submission" date="2017-06" db="EMBL/GenBank/DDBJ databases">
        <title>Herbaspirillum phytohormonus sp. nov., isolated from the root nodule of Robinia pseudoacacia in lead-zinc mine.</title>
        <authorList>
            <person name="Fan M."/>
            <person name="Lin Y."/>
        </authorList>
    </citation>
    <scope>NUCLEOTIDE SEQUENCE [LARGE SCALE GENOMIC DNA]</scope>
    <source>
        <strain evidence="8">SC-089</strain>
    </source>
</reference>
<dbReference type="Gene3D" id="3.30.450.40">
    <property type="match status" value="1"/>
</dbReference>
<evidence type="ECO:0000256" key="3">
    <source>
        <dbReference type="ARBA" id="ARBA00023163"/>
    </source>
</evidence>
<dbReference type="SUPFAM" id="SSF55781">
    <property type="entry name" value="GAF domain-like"/>
    <property type="match status" value="1"/>
</dbReference>
<evidence type="ECO:0000256" key="2">
    <source>
        <dbReference type="ARBA" id="ARBA00023125"/>
    </source>
</evidence>
<dbReference type="InterPro" id="IPR029016">
    <property type="entry name" value="GAF-like_dom_sf"/>
</dbReference>
<evidence type="ECO:0000256" key="4">
    <source>
        <dbReference type="SAM" id="Phobius"/>
    </source>
</evidence>
<feature type="transmembrane region" description="Helical" evidence="4">
    <location>
        <begin position="76"/>
        <end position="95"/>
    </location>
</feature>
<keyword evidence="4" id="KW-1133">Transmembrane helix</keyword>
<keyword evidence="1" id="KW-0805">Transcription regulation</keyword>
<protein>
    <submittedName>
        <fullName evidence="7">IclR family transcriptional regulator</fullName>
    </submittedName>
</protein>
<gene>
    <name evidence="7" type="ORF">CEY11_21060</name>
</gene>
<dbReference type="AlphaFoldDB" id="A0A225M1K3"/>
<dbReference type="Pfam" id="PF01614">
    <property type="entry name" value="IclR_C"/>
    <property type="match status" value="1"/>
</dbReference>
<dbReference type="InterPro" id="IPR014757">
    <property type="entry name" value="Tscrpt_reg_IclR_C"/>
</dbReference>
<evidence type="ECO:0000256" key="1">
    <source>
        <dbReference type="ARBA" id="ARBA00023015"/>
    </source>
</evidence>
<dbReference type="PROSITE" id="PS51077">
    <property type="entry name" value="HTH_ICLR"/>
    <property type="match status" value="1"/>
</dbReference>
<keyword evidence="3" id="KW-0804">Transcription</keyword>
<dbReference type="Proteomes" id="UP000214603">
    <property type="component" value="Unassembled WGS sequence"/>
</dbReference>
<dbReference type="SMART" id="SM00346">
    <property type="entry name" value="HTH_ICLR"/>
    <property type="match status" value="1"/>
</dbReference>
<name>A0A225M1K3_9BURK</name>
<keyword evidence="4" id="KW-0472">Membrane</keyword>
<feature type="domain" description="HTH iclR-type" evidence="5">
    <location>
        <begin position="17"/>
        <end position="80"/>
    </location>
</feature>